<name>A0ABW6GRE8_9ACTN</name>
<dbReference type="RefSeq" id="WP_380329306.1">
    <property type="nucleotide sequence ID" value="NZ_JBHYPW010000056.1"/>
</dbReference>
<comment type="caution">
    <text evidence="1">The sequence shown here is derived from an EMBL/GenBank/DDBJ whole genome shotgun (WGS) entry which is preliminary data.</text>
</comment>
<dbReference type="EMBL" id="JBHYPX010000058">
    <property type="protein sequence ID" value="MFE1355345.1"/>
    <property type="molecule type" value="Genomic_DNA"/>
</dbReference>
<evidence type="ECO:0000313" key="2">
    <source>
        <dbReference type="Proteomes" id="UP001599542"/>
    </source>
</evidence>
<organism evidence="1 2">
    <name type="scientific">Kitasatospora phosalacinea</name>
    <dbReference type="NCBI Taxonomy" id="2065"/>
    <lineage>
        <taxon>Bacteria</taxon>
        <taxon>Bacillati</taxon>
        <taxon>Actinomycetota</taxon>
        <taxon>Actinomycetes</taxon>
        <taxon>Kitasatosporales</taxon>
        <taxon>Streptomycetaceae</taxon>
        <taxon>Kitasatospora</taxon>
    </lineage>
</organism>
<sequence>MAFLTGAFPAAAVTTELDNTLLGTLPTIQVQRVDGDDDGFRLDRPLVDIDVYAADRAAASALAGSVRTAMLSQLAGSSRPGAIIGAVRTISAPSWRPYENTALRRSGATYELYLHPAA</sequence>
<reference evidence="1 2" key="1">
    <citation type="submission" date="2024-09" db="EMBL/GenBank/DDBJ databases">
        <title>The Natural Products Discovery Center: Release of the First 8490 Sequenced Strains for Exploring Actinobacteria Biosynthetic Diversity.</title>
        <authorList>
            <person name="Kalkreuter E."/>
            <person name="Kautsar S.A."/>
            <person name="Yang D."/>
            <person name="Bader C.D."/>
            <person name="Teijaro C.N."/>
            <person name="Fluegel L."/>
            <person name="Davis C.M."/>
            <person name="Simpson J.R."/>
            <person name="Lauterbach L."/>
            <person name="Steele A.D."/>
            <person name="Gui C."/>
            <person name="Meng S."/>
            <person name="Li G."/>
            <person name="Viehrig K."/>
            <person name="Ye F."/>
            <person name="Su P."/>
            <person name="Kiefer A.F."/>
            <person name="Nichols A."/>
            <person name="Cepeda A.J."/>
            <person name="Yan W."/>
            <person name="Fan B."/>
            <person name="Jiang Y."/>
            <person name="Adhikari A."/>
            <person name="Zheng C.-J."/>
            <person name="Schuster L."/>
            <person name="Cowan T.M."/>
            <person name="Smanski M.J."/>
            <person name="Chevrette M.G."/>
            <person name="De Carvalho L.P.S."/>
            <person name="Shen B."/>
        </authorList>
    </citation>
    <scope>NUCLEOTIDE SEQUENCE [LARGE SCALE GENOMIC DNA]</scope>
    <source>
        <strain evidence="1 2">NPDC058753</strain>
    </source>
</reference>
<gene>
    <name evidence="1" type="ORF">ACFW6T_25465</name>
</gene>
<accession>A0ABW6GRE8</accession>
<proteinExistence type="predicted"/>
<protein>
    <recommendedName>
        <fullName evidence="3">DUF3168 domain-containing protein</fullName>
    </recommendedName>
</protein>
<dbReference type="Proteomes" id="UP001599542">
    <property type="component" value="Unassembled WGS sequence"/>
</dbReference>
<evidence type="ECO:0000313" key="1">
    <source>
        <dbReference type="EMBL" id="MFE1355345.1"/>
    </source>
</evidence>
<evidence type="ECO:0008006" key="3">
    <source>
        <dbReference type="Google" id="ProtNLM"/>
    </source>
</evidence>
<keyword evidence="2" id="KW-1185">Reference proteome</keyword>